<dbReference type="SUPFAM" id="SSF56047">
    <property type="entry name" value="Ribosomal protein S8"/>
    <property type="match status" value="1"/>
</dbReference>
<dbReference type="Gene3D" id="3.30.1370.30">
    <property type="match status" value="1"/>
</dbReference>
<sequence>MKGCFQELGSLLGKIKMDSISNMIIMLKNASLAGKESVSFPYSKMKNAIAECLKKEGYVSKISKKVKKDLPILEIGLIYTNKKPKIIEVERISKQSRRVYFKMKDIHSVRNGSGLLVLSTPKGILSGKEARKEQVGGEALFKVY</sequence>
<dbReference type="HAMAP" id="MF_01302_B">
    <property type="entry name" value="Ribosomal_uS8_B"/>
    <property type="match status" value="1"/>
</dbReference>
<comment type="function">
    <text evidence="5">One of the primary rRNA binding proteins, it binds directly to 16S rRNA central domain where it helps coordinate assembly of the platform of the 30S subunit.</text>
</comment>
<dbReference type="InterPro" id="IPR000630">
    <property type="entry name" value="Ribosomal_uS8"/>
</dbReference>
<dbReference type="GO" id="GO:0019843">
    <property type="term" value="F:rRNA binding"/>
    <property type="evidence" value="ECO:0007669"/>
    <property type="project" value="UniProtKB-UniRule"/>
</dbReference>
<keyword evidence="2 5" id="KW-0689">Ribosomal protein</keyword>
<evidence type="ECO:0000256" key="5">
    <source>
        <dbReference type="HAMAP-Rule" id="MF_01302"/>
    </source>
</evidence>
<proteinExistence type="inferred from homology"/>
<keyword evidence="5" id="KW-0694">RNA-binding</keyword>
<gene>
    <name evidence="5" type="primary">rpsH</name>
    <name evidence="7" type="ORF">US05_C0011G0011</name>
</gene>
<evidence type="ECO:0000256" key="4">
    <source>
        <dbReference type="ARBA" id="ARBA00035258"/>
    </source>
</evidence>
<comment type="similarity">
    <text evidence="1 5 6">Belongs to the universal ribosomal protein uS8 family.</text>
</comment>
<dbReference type="AlphaFoldDB" id="A0A0G0DTE8"/>
<evidence type="ECO:0000313" key="7">
    <source>
        <dbReference type="EMBL" id="KKP97814.1"/>
    </source>
</evidence>
<comment type="subunit">
    <text evidence="5">Part of the 30S ribosomal subunit. Contacts proteins S5 and S12.</text>
</comment>
<evidence type="ECO:0000256" key="2">
    <source>
        <dbReference type="ARBA" id="ARBA00022980"/>
    </source>
</evidence>
<dbReference type="GO" id="GO:1990904">
    <property type="term" value="C:ribonucleoprotein complex"/>
    <property type="evidence" value="ECO:0007669"/>
    <property type="project" value="UniProtKB-KW"/>
</dbReference>
<keyword evidence="3 5" id="KW-0687">Ribonucleoprotein</keyword>
<dbReference type="NCBIfam" id="NF001109">
    <property type="entry name" value="PRK00136.1"/>
    <property type="match status" value="1"/>
</dbReference>
<dbReference type="GO" id="GO:0006412">
    <property type="term" value="P:translation"/>
    <property type="evidence" value="ECO:0007669"/>
    <property type="project" value="UniProtKB-UniRule"/>
</dbReference>
<dbReference type="GO" id="GO:0003735">
    <property type="term" value="F:structural constituent of ribosome"/>
    <property type="evidence" value="ECO:0007669"/>
    <property type="project" value="InterPro"/>
</dbReference>
<reference evidence="7 8" key="1">
    <citation type="journal article" date="2015" name="Nature">
        <title>rRNA introns, odd ribosomes, and small enigmatic genomes across a large radiation of phyla.</title>
        <authorList>
            <person name="Brown C.T."/>
            <person name="Hug L.A."/>
            <person name="Thomas B.C."/>
            <person name="Sharon I."/>
            <person name="Castelle C.J."/>
            <person name="Singh A."/>
            <person name="Wilkins M.J."/>
            <person name="Williams K.H."/>
            <person name="Banfield J.F."/>
        </authorList>
    </citation>
    <scope>NUCLEOTIDE SEQUENCE [LARGE SCALE GENOMIC DNA]</scope>
</reference>
<dbReference type="GO" id="GO:0005737">
    <property type="term" value="C:cytoplasm"/>
    <property type="evidence" value="ECO:0007669"/>
    <property type="project" value="UniProtKB-ARBA"/>
</dbReference>
<organism evidence="7 8">
    <name type="scientific">Candidatus Nomurabacteria bacterium GW2011_GWA1_36_15</name>
    <dbReference type="NCBI Taxonomy" id="1618728"/>
    <lineage>
        <taxon>Bacteria</taxon>
        <taxon>Candidatus Nomuraibacteriota</taxon>
    </lineage>
</organism>
<dbReference type="EMBL" id="LBRM01000011">
    <property type="protein sequence ID" value="KKP97814.1"/>
    <property type="molecule type" value="Genomic_DNA"/>
</dbReference>
<dbReference type="FunFam" id="3.30.1490.10:FF:000001">
    <property type="entry name" value="30S ribosomal protein S8"/>
    <property type="match status" value="1"/>
</dbReference>
<comment type="caution">
    <text evidence="7">The sequence shown here is derived from an EMBL/GenBank/DDBJ whole genome shotgun (WGS) entry which is preliminary data.</text>
</comment>
<evidence type="ECO:0000256" key="6">
    <source>
        <dbReference type="RuleBase" id="RU003660"/>
    </source>
</evidence>
<protein>
    <recommendedName>
        <fullName evidence="4 5">Small ribosomal subunit protein uS8</fullName>
    </recommendedName>
</protein>
<dbReference type="PANTHER" id="PTHR11758">
    <property type="entry name" value="40S RIBOSOMAL PROTEIN S15A"/>
    <property type="match status" value="1"/>
</dbReference>
<dbReference type="InterPro" id="IPR047863">
    <property type="entry name" value="Ribosomal_uS8_CS"/>
</dbReference>
<evidence type="ECO:0000256" key="3">
    <source>
        <dbReference type="ARBA" id="ARBA00023274"/>
    </source>
</evidence>
<name>A0A0G0DTE8_9BACT</name>
<evidence type="ECO:0000313" key="8">
    <source>
        <dbReference type="Proteomes" id="UP000034606"/>
    </source>
</evidence>
<accession>A0A0G0DTE8</accession>
<evidence type="ECO:0000256" key="1">
    <source>
        <dbReference type="ARBA" id="ARBA00006471"/>
    </source>
</evidence>
<dbReference type="PROSITE" id="PS00053">
    <property type="entry name" value="RIBOSOMAL_S8"/>
    <property type="match status" value="1"/>
</dbReference>
<dbReference type="Pfam" id="PF00410">
    <property type="entry name" value="Ribosomal_S8"/>
    <property type="match status" value="1"/>
</dbReference>
<keyword evidence="5" id="KW-0699">rRNA-binding</keyword>
<dbReference type="Gene3D" id="3.30.1490.10">
    <property type="match status" value="1"/>
</dbReference>
<dbReference type="GO" id="GO:0005840">
    <property type="term" value="C:ribosome"/>
    <property type="evidence" value="ECO:0007669"/>
    <property type="project" value="UniProtKB-KW"/>
</dbReference>
<dbReference type="Proteomes" id="UP000034606">
    <property type="component" value="Unassembled WGS sequence"/>
</dbReference>
<dbReference type="InterPro" id="IPR035987">
    <property type="entry name" value="Ribosomal_uS8_sf"/>
</dbReference>